<name>A0ABT8DRJ7_9BURK</name>
<dbReference type="PANTHER" id="PTHR36152:SF5">
    <property type="entry name" value="PROTEIN HCP1"/>
    <property type="match status" value="1"/>
</dbReference>
<dbReference type="InterPro" id="IPR008514">
    <property type="entry name" value="T6SS_Hcp"/>
</dbReference>
<dbReference type="SUPFAM" id="SSF141452">
    <property type="entry name" value="Hcp1-like"/>
    <property type="match status" value="1"/>
</dbReference>
<dbReference type="RefSeq" id="WP_290358889.1">
    <property type="nucleotide sequence ID" value="NZ_JAUHHC010000002.1"/>
</dbReference>
<dbReference type="Pfam" id="PF05638">
    <property type="entry name" value="T6SS_HCP"/>
    <property type="match status" value="1"/>
</dbReference>
<evidence type="ECO:0000313" key="1">
    <source>
        <dbReference type="EMBL" id="MDN3920598.1"/>
    </source>
</evidence>
<dbReference type="InterPro" id="IPR053165">
    <property type="entry name" value="HSI-I_assembly_Hcp1"/>
</dbReference>
<dbReference type="Proteomes" id="UP001228044">
    <property type="component" value="Unassembled WGS sequence"/>
</dbReference>
<comment type="caution">
    <text evidence="1">The sequence shown here is derived from an EMBL/GenBank/DDBJ whole genome shotgun (WGS) entry which is preliminary data.</text>
</comment>
<dbReference type="InterPro" id="IPR036624">
    <property type="entry name" value="Hcp1-lik_sf"/>
</dbReference>
<dbReference type="Gene3D" id="2.30.110.20">
    <property type="entry name" value="Hcp1-like"/>
    <property type="match status" value="1"/>
</dbReference>
<protein>
    <submittedName>
        <fullName evidence="1">Type VI secretion system tube protein Hcp</fullName>
    </submittedName>
</protein>
<gene>
    <name evidence="1" type="ORF">QWJ38_09940</name>
</gene>
<sequence>MSTAFYLKFDGVEGESTLKDHKGEIVVLSWAWGASQASAVSPGGGSGKGKAVAGEFQFTHPYDKASPMLAKQCVSGKHFKEAKLVARKAGEGQKDYLLVTLKEVFISSVQASGAAGGEVSESVSCSYADIEFSYKPQDAKGALGAEVKFGWNTKTSATR</sequence>
<keyword evidence="2" id="KW-1185">Reference proteome</keyword>
<dbReference type="EMBL" id="JAUHHC010000002">
    <property type="protein sequence ID" value="MDN3920598.1"/>
    <property type="molecule type" value="Genomic_DNA"/>
</dbReference>
<reference evidence="1 2" key="1">
    <citation type="submission" date="2023-06" db="EMBL/GenBank/DDBJ databases">
        <title>Pelomonas sp. PFR6 16S ribosomal RNA gene Genome sequencing and assembly.</title>
        <authorList>
            <person name="Woo H."/>
        </authorList>
    </citation>
    <scope>NUCLEOTIDE SEQUENCE [LARGE SCALE GENOMIC DNA]</scope>
    <source>
        <strain evidence="1 2">PFR6</strain>
    </source>
</reference>
<evidence type="ECO:0000313" key="2">
    <source>
        <dbReference type="Proteomes" id="UP001228044"/>
    </source>
</evidence>
<organism evidence="1 2">
    <name type="scientific">Roseateles violae</name>
    <dbReference type="NCBI Taxonomy" id="3058042"/>
    <lineage>
        <taxon>Bacteria</taxon>
        <taxon>Pseudomonadati</taxon>
        <taxon>Pseudomonadota</taxon>
        <taxon>Betaproteobacteria</taxon>
        <taxon>Burkholderiales</taxon>
        <taxon>Sphaerotilaceae</taxon>
        <taxon>Roseateles</taxon>
    </lineage>
</organism>
<proteinExistence type="predicted"/>
<dbReference type="PANTHER" id="PTHR36152">
    <property type="entry name" value="CYTOPLASMIC PROTEIN-RELATED"/>
    <property type="match status" value="1"/>
</dbReference>
<accession>A0ABT8DRJ7</accession>